<feature type="non-terminal residue" evidence="2">
    <location>
        <position position="399"/>
    </location>
</feature>
<name>A0A9W6DUW0_9EURO</name>
<dbReference type="Proteomes" id="UP001143548">
    <property type="component" value="Unassembled WGS sequence"/>
</dbReference>
<evidence type="ECO:0000313" key="3">
    <source>
        <dbReference type="Proteomes" id="UP001143548"/>
    </source>
</evidence>
<comment type="caution">
    <text evidence="2">The sequence shown here is derived from an EMBL/GenBank/DDBJ whole genome shotgun (WGS) entry which is preliminary data.</text>
</comment>
<dbReference type="AlphaFoldDB" id="A0A9W6DUW0"/>
<reference evidence="2" key="1">
    <citation type="submission" date="2022-07" db="EMBL/GenBank/DDBJ databases">
        <title>Taxonomy of Aspergillus series Nigri: significant species reduction supported by multi-species coalescent approaches.</title>
        <authorList>
            <person name="Bian C."/>
            <person name="Kusuya Y."/>
            <person name="Sklenar F."/>
            <person name="D'hooge E."/>
            <person name="Yaguchi T."/>
            <person name="Takahashi H."/>
            <person name="Hubka V."/>
        </authorList>
    </citation>
    <scope>NUCLEOTIDE SEQUENCE</scope>
    <source>
        <strain evidence="2">CBS 733.88</strain>
    </source>
</reference>
<sequence length="399" mass="43028">MWTLSGTVEDLYASTLAQFFDKDESVQAAVLPILESINVEYLNISYQYVKGSASSFDITGNLIIGSHKFTLIFKHNGAEDWSFVATAESKNNPQVKSTVGGLISSIAGEQIDLPEFVSDISVELSTGNAMNVVIEKSKSANNVPSMVILLTIRLGPFTVQYIQTRQVVPKALAAATPTQRILLASMNGLDTMEIPMVGKIPQPFDEVLFILVPKGKTATTAGLPMDEIEAVNQVLTDKKQPLVPYKVVKKGTPQPKDIVLRYGLHFMLMLKATNASSSVALDYVFNTKRSPQAYNEEPTAVSDNGSQTAPYERGVGPLSVKNIGFKYSTGTNGKESILGIRLDASAKIGPVEFALLGLTLGLNFKSDKGSFTLHKLPPVDVSLEGLQAGFQKPPIEIAG</sequence>
<gene>
    <name evidence="2" type="ORF">AbraCBS73388_008065</name>
</gene>
<dbReference type="EMBL" id="BROQ01000472">
    <property type="protein sequence ID" value="GKZ27982.1"/>
    <property type="molecule type" value="Genomic_DNA"/>
</dbReference>
<dbReference type="Pfam" id="PF20248">
    <property type="entry name" value="DUF6603"/>
    <property type="match status" value="1"/>
</dbReference>
<evidence type="ECO:0000259" key="1">
    <source>
        <dbReference type="Pfam" id="PF20248"/>
    </source>
</evidence>
<evidence type="ECO:0000313" key="2">
    <source>
        <dbReference type="EMBL" id="GKZ27982.1"/>
    </source>
</evidence>
<proteinExistence type="predicted"/>
<feature type="domain" description="DUF6603" evidence="1">
    <location>
        <begin position="313"/>
        <end position="399"/>
    </location>
</feature>
<accession>A0A9W6DUW0</accession>
<dbReference type="InterPro" id="IPR046538">
    <property type="entry name" value="DUF6603"/>
</dbReference>
<protein>
    <recommendedName>
        <fullName evidence="1">DUF6603 domain-containing protein</fullName>
    </recommendedName>
</protein>
<organism evidence="2 3">
    <name type="scientific">Aspergillus brasiliensis</name>
    <dbReference type="NCBI Taxonomy" id="319629"/>
    <lineage>
        <taxon>Eukaryota</taxon>
        <taxon>Fungi</taxon>
        <taxon>Dikarya</taxon>
        <taxon>Ascomycota</taxon>
        <taxon>Pezizomycotina</taxon>
        <taxon>Eurotiomycetes</taxon>
        <taxon>Eurotiomycetidae</taxon>
        <taxon>Eurotiales</taxon>
        <taxon>Aspergillaceae</taxon>
        <taxon>Aspergillus</taxon>
        <taxon>Aspergillus subgen. Circumdati</taxon>
    </lineage>
</organism>